<reference evidence="2 3" key="1">
    <citation type="submission" date="2015-01" db="EMBL/GenBank/DDBJ databases">
        <title>Evolution of Trichinella species and genotypes.</title>
        <authorList>
            <person name="Korhonen P.K."/>
            <person name="Edoardo P."/>
            <person name="Giuseppe L.R."/>
            <person name="Gasser R.B."/>
        </authorList>
    </citation>
    <scope>NUCLEOTIDE SEQUENCE [LARGE SCALE GENOMIC DNA]</scope>
    <source>
        <strain evidence="2">ISS141</strain>
    </source>
</reference>
<name>A0A0V0Y340_TRIPS</name>
<dbReference type="Proteomes" id="UP000054815">
    <property type="component" value="Unassembled WGS sequence"/>
</dbReference>
<feature type="compositionally biased region" description="Polar residues" evidence="1">
    <location>
        <begin position="9"/>
        <end position="21"/>
    </location>
</feature>
<proteinExistence type="predicted"/>
<feature type="region of interest" description="Disordered" evidence="1">
    <location>
        <begin position="1"/>
        <end position="33"/>
    </location>
</feature>
<comment type="caution">
    <text evidence="2">The sequence shown here is derived from an EMBL/GenBank/DDBJ whole genome shotgun (WGS) entry which is preliminary data.</text>
</comment>
<evidence type="ECO:0000256" key="1">
    <source>
        <dbReference type="SAM" id="MobiDB-lite"/>
    </source>
</evidence>
<accession>A0A0V0Y340</accession>
<dbReference type="STRING" id="6337.A0A0V0Y340"/>
<sequence>MNGGCPEKTSGNLDSSGQPSSPGEKRVTGHPGPYKCDRHSFTTNSTWLFTELHFKSVHDLCQFAFVCSKCSKEWPSINSVPSHYARCKGRVVPVSIPFTSKNTCSSSGVSFDTKNGLHCNAKELIQLLFWKLGIKKRKPAA</sequence>
<evidence type="ECO:0000313" key="2">
    <source>
        <dbReference type="EMBL" id="KRX94464.1"/>
    </source>
</evidence>
<feature type="non-terminal residue" evidence="2">
    <location>
        <position position="141"/>
    </location>
</feature>
<gene>
    <name evidence="2" type="ORF">T4E_7165</name>
</gene>
<protein>
    <submittedName>
        <fullName evidence="2">Uncharacterized protein</fullName>
    </submittedName>
</protein>
<organism evidence="2 3">
    <name type="scientific">Trichinella pseudospiralis</name>
    <name type="common">Parasitic roundworm</name>
    <dbReference type="NCBI Taxonomy" id="6337"/>
    <lineage>
        <taxon>Eukaryota</taxon>
        <taxon>Metazoa</taxon>
        <taxon>Ecdysozoa</taxon>
        <taxon>Nematoda</taxon>
        <taxon>Enoplea</taxon>
        <taxon>Dorylaimia</taxon>
        <taxon>Trichinellida</taxon>
        <taxon>Trichinellidae</taxon>
        <taxon>Trichinella</taxon>
    </lineage>
</organism>
<dbReference type="EMBL" id="JYDU01000071">
    <property type="protein sequence ID" value="KRX94464.1"/>
    <property type="molecule type" value="Genomic_DNA"/>
</dbReference>
<evidence type="ECO:0000313" key="3">
    <source>
        <dbReference type="Proteomes" id="UP000054815"/>
    </source>
</evidence>
<dbReference type="AlphaFoldDB" id="A0A0V0Y340"/>